<organism evidence="1 2">
    <name type="scientific">Aquimarina mytili</name>
    <dbReference type="NCBI Taxonomy" id="874423"/>
    <lineage>
        <taxon>Bacteria</taxon>
        <taxon>Pseudomonadati</taxon>
        <taxon>Bacteroidota</taxon>
        <taxon>Flavobacteriia</taxon>
        <taxon>Flavobacteriales</taxon>
        <taxon>Flavobacteriaceae</taxon>
        <taxon>Aquimarina</taxon>
    </lineage>
</organism>
<comment type="caution">
    <text evidence="1">The sequence shown here is derived from an EMBL/GenBank/DDBJ whole genome shotgun (WGS) entry which is preliminary data.</text>
</comment>
<proteinExistence type="predicted"/>
<dbReference type="Proteomes" id="UP000651057">
    <property type="component" value="Unassembled WGS sequence"/>
</dbReference>
<protein>
    <submittedName>
        <fullName evidence="1">HTH domain-containing protein</fullName>
    </submittedName>
</protein>
<evidence type="ECO:0000313" key="2">
    <source>
        <dbReference type="Proteomes" id="UP000651057"/>
    </source>
</evidence>
<dbReference type="RefSeq" id="WP_201918701.1">
    <property type="nucleotide sequence ID" value="NZ_BAABAX010000005.1"/>
</dbReference>
<dbReference type="EMBL" id="JAERQJ010000003">
    <property type="protein sequence ID" value="MBL0683578.1"/>
    <property type="molecule type" value="Genomic_DNA"/>
</dbReference>
<reference evidence="1" key="1">
    <citation type="submission" date="2021-01" db="EMBL/GenBank/DDBJ databases">
        <authorList>
            <person name="Zhong Y.L."/>
        </authorList>
    </citation>
    <scope>NUCLEOTIDE SEQUENCE</scope>
    <source>
        <strain evidence="1">KCTC 23302</strain>
    </source>
</reference>
<gene>
    <name evidence="1" type="ORF">JJQ60_08625</name>
</gene>
<accession>A0A937DAI0</accession>
<keyword evidence="2" id="KW-1185">Reference proteome</keyword>
<sequence length="83" mass="9532">MNIIIKQIELIQRIDQLIRMQATGTADEFAYRLGISKTTLYRVINVMKQLNAPISYDLKVQSFVYDKAVGFRVGFFDKKQASA</sequence>
<name>A0A937DAI0_9FLAO</name>
<evidence type="ECO:0000313" key="1">
    <source>
        <dbReference type="EMBL" id="MBL0683578.1"/>
    </source>
</evidence>
<dbReference type="AlphaFoldDB" id="A0A937DAI0"/>